<dbReference type="EMBL" id="CAXLJM020000035">
    <property type="protein sequence ID" value="CAL8103996.1"/>
    <property type="molecule type" value="Genomic_DNA"/>
</dbReference>
<protein>
    <submittedName>
        <fullName evidence="1">Uncharacterized protein</fullName>
    </submittedName>
</protein>
<accession>A0ABP1QMH9</accession>
<name>A0ABP1QMH9_9HEXA</name>
<reference evidence="1 2" key="1">
    <citation type="submission" date="2024-08" db="EMBL/GenBank/DDBJ databases">
        <authorList>
            <person name="Cucini C."/>
            <person name="Frati F."/>
        </authorList>
    </citation>
    <scope>NUCLEOTIDE SEQUENCE [LARGE SCALE GENOMIC DNA]</scope>
</reference>
<sequence length="101" mass="11592">MYPIQTSLHLHETSNSNNSIYFSHHQNDVNLILLLNILTRHGRNAYKPDIKSILLHCMPIYTCSIYAICITNSMALLACNLTFLPTSKFIPPGYILKVAWW</sequence>
<organism evidence="1 2">
    <name type="scientific">Orchesella dallaii</name>
    <dbReference type="NCBI Taxonomy" id="48710"/>
    <lineage>
        <taxon>Eukaryota</taxon>
        <taxon>Metazoa</taxon>
        <taxon>Ecdysozoa</taxon>
        <taxon>Arthropoda</taxon>
        <taxon>Hexapoda</taxon>
        <taxon>Collembola</taxon>
        <taxon>Entomobryomorpha</taxon>
        <taxon>Entomobryoidea</taxon>
        <taxon>Orchesellidae</taxon>
        <taxon>Orchesellinae</taxon>
        <taxon>Orchesella</taxon>
    </lineage>
</organism>
<gene>
    <name evidence="1" type="ORF">ODALV1_LOCUS11618</name>
</gene>
<evidence type="ECO:0000313" key="1">
    <source>
        <dbReference type="EMBL" id="CAL8103996.1"/>
    </source>
</evidence>
<comment type="caution">
    <text evidence="1">The sequence shown here is derived from an EMBL/GenBank/DDBJ whole genome shotgun (WGS) entry which is preliminary data.</text>
</comment>
<keyword evidence="2" id="KW-1185">Reference proteome</keyword>
<evidence type="ECO:0000313" key="2">
    <source>
        <dbReference type="Proteomes" id="UP001642540"/>
    </source>
</evidence>
<proteinExistence type="predicted"/>
<dbReference type="Proteomes" id="UP001642540">
    <property type="component" value="Unassembled WGS sequence"/>
</dbReference>